<feature type="chain" id="PRO_5047084805" description="Secreted protein" evidence="1">
    <location>
        <begin position="25"/>
        <end position="72"/>
    </location>
</feature>
<organism evidence="2 3">
    <name type="scientific">Microbacterium lacus</name>
    <dbReference type="NCBI Taxonomy" id="415217"/>
    <lineage>
        <taxon>Bacteria</taxon>
        <taxon>Bacillati</taxon>
        <taxon>Actinomycetota</taxon>
        <taxon>Actinomycetes</taxon>
        <taxon>Micrococcales</taxon>
        <taxon>Microbacteriaceae</taxon>
        <taxon>Microbacterium</taxon>
    </lineage>
</organism>
<proteinExistence type="predicted"/>
<comment type="caution">
    <text evidence="2">The sequence shown here is derived from an EMBL/GenBank/DDBJ whole genome shotgun (WGS) entry which is preliminary data.</text>
</comment>
<dbReference type="Proteomes" id="UP001500596">
    <property type="component" value="Unassembled WGS sequence"/>
</dbReference>
<name>A0ABN2GCP6_9MICO</name>
<evidence type="ECO:0000313" key="2">
    <source>
        <dbReference type="EMBL" id="GAA1669107.1"/>
    </source>
</evidence>
<evidence type="ECO:0008006" key="4">
    <source>
        <dbReference type="Google" id="ProtNLM"/>
    </source>
</evidence>
<accession>A0ABN2GCP6</accession>
<keyword evidence="3" id="KW-1185">Reference proteome</keyword>
<reference evidence="2 3" key="1">
    <citation type="journal article" date="2019" name="Int. J. Syst. Evol. Microbiol.">
        <title>The Global Catalogue of Microorganisms (GCM) 10K type strain sequencing project: providing services to taxonomists for standard genome sequencing and annotation.</title>
        <authorList>
            <consortium name="The Broad Institute Genomics Platform"/>
            <consortium name="The Broad Institute Genome Sequencing Center for Infectious Disease"/>
            <person name="Wu L."/>
            <person name="Ma J."/>
        </authorList>
    </citation>
    <scope>NUCLEOTIDE SEQUENCE [LARGE SCALE GENOMIC DNA]</scope>
    <source>
        <strain evidence="2 3">JCM 15575</strain>
    </source>
</reference>
<gene>
    <name evidence="2" type="ORF">GCM10009807_11570</name>
</gene>
<evidence type="ECO:0000256" key="1">
    <source>
        <dbReference type="SAM" id="SignalP"/>
    </source>
</evidence>
<dbReference type="EMBL" id="BAAAPK010000001">
    <property type="protein sequence ID" value="GAA1669107.1"/>
    <property type="molecule type" value="Genomic_DNA"/>
</dbReference>
<dbReference type="RefSeq" id="WP_344052532.1">
    <property type="nucleotide sequence ID" value="NZ_BAAAPK010000001.1"/>
</dbReference>
<protein>
    <recommendedName>
        <fullName evidence="4">Secreted protein</fullName>
    </recommendedName>
</protein>
<feature type="signal peptide" evidence="1">
    <location>
        <begin position="1"/>
        <end position="24"/>
    </location>
</feature>
<sequence length="72" mass="7079">MKRILAIGAISALSVFGFAGAANAAPNANACFGGIHKAINTESLLGLDNVGQAVKLLGGPGKNEVARAACGE</sequence>
<keyword evidence="1" id="KW-0732">Signal</keyword>
<evidence type="ECO:0000313" key="3">
    <source>
        <dbReference type="Proteomes" id="UP001500596"/>
    </source>
</evidence>